<dbReference type="PANTHER" id="PTHR23291">
    <property type="entry name" value="BAX INHIBITOR-RELATED"/>
    <property type="match status" value="1"/>
</dbReference>
<proteinExistence type="predicted"/>
<evidence type="ECO:0000313" key="10">
    <source>
        <dbReference type="Proteomes" id="UP000284657"/>
    </source>
</evidence>
<accession>A0A3F2RM55</accession>
<feature type="compositionally biased region" description="Acidic residues" evidence="5">
    <location>
        <begin position="413"/>
        <end position="433"/>
    </location>
</feature>
<dbReference type="GO" id="GO:0016020">
    <property type="term" value="C:membrane"/>
    <property type="evidence" value="ECO:0007669"/>
    <property type="project" value="UniProtKB-SubCell"/>
</dbReference>
<comment type="subcellular location">
    <subcellularLocation>
        <location evidence="1">Membrane</location>
        <topology evidence="1">Multi-pass membrane protein</topology>
    </subcellularLocation>
</comment>
<reference evidence="9 10" key="1">
    <citation type="submission" date="2018-07" db="EMBL/GenBank/DDBJ databases">
        <title>Genome sequencing of oomycete isolates from Chile give support for New Zealand origin for Phytophthora kernoviae and make available the first Nothophytophthora sp. genome.</title>
        <authorList>
            <person name="Studholme D.J."/>
            <person name="Sanfuentes E."/>
            <person name="Panda P."/>
            <person name="Hill R."/>
            <person name="Sambles C."/>
            <person name="Grant M."/>
            <person name="Williams N.M."/>
            <person name="Mcdougal R.L."/>
        </authorList>
    </citation>
    <scope>NUCLEOTIDE SEQUENCE [LARGE SCALE GENOMIC DNA]</scope>
    <source>
        <strain evidence="7">Chile6</strain>
        <strain evidence="8">Chile7</strain>
    </source>
</reference>
<keyword evidence="4 6" id="KW-0472">Membrane</keyword>
<feature type="transmembrane region" description="Helical" evidence="6">
    <location>
        <begin position="266"/>
        <end position="287"/>
    </location>
</feature>
<evidence type="ECO:0000313" key="9">
    <source>
        <dbReference type="Proteomes" id="UP000277300"/>
    </source>
</evidence>
<feature type="region of interest" description="Disordered" evidence="5">
    <location>
        <begin position="1"/>
        <end position="51"/>
    </location>
</feature>
<feature type="transmembrane region" description="Helical" evidence="6">
    <location>
        <begin position="299"/>
        <end position="325"/>
    </location>
</feature>
<protein>
    <submittedName>
        <fullName evidence="7">Uncharacterized protein</fullName>
    </submittedName>
</protein>
<sequence length="433" mass="49012">MMDMLSGNVVVPEGLPRLEAGENTRNGESRSKEQTWADPVPGNEQMERDENTPMDAVSPAVRVTPVPQGSVRALLKRVTRLFHSEDDEMDPIKHKAHYRRGSILIRHLEDKKAAGKATDTDMKFFEVVKKRFDSNFMESRTIISLSVFQTGSNPLDDPFAVIHMPVVIQQGFRRKLFSIFTVQLFAVNLLLTFLTYVPAINDAFQSVFINWHYVFITFVLMVLALLWLYLVKYRFPLNFLVLGVYTVTQSLFFVAVDCLFETKASIFIFGFLFGIMGVTTLLCTMIIKRSFDPEIQPTLISYPVVLLIAFFLGFVTSLFIYFFYMENAVSPLQYSASLAIMLLLIMWFAYDASCMNERLSPDEYMQGMVFFYTDMVLFLVFLSIIFVACFACEGDCACYGTADIVPLGRGGGGDDDEGVDEDVDDDGEGSDFD</sequence>
<feature type="transmembrane region" description="Helical" evidence="6">
    <location>
        <begin position="369"/>
        <end position="388"/>
    </location>
</feature>
<feature type="transmembrane region" description="Helical" evidence="6">
    <location>
        <begin position="176"/>
        <end position="199"/>
    </location>
</feature>
<dbReference type="Proteomes" id="UP000277300">
    <property type="component" value="Unassembled WGS sequence"/>
</dbReference>
<evidence type="ECO:0000313" key="8">
    <source>
        <dbReference type="EMBL" id="RLN71124.1"/>
    </source>
</evidence>
<feature type="transmembrane region" description="Helical" evidence="6">
    <location>
        <begin position="331"/>
        <end position="349"/>
    </location>
</feature>
<evidence type="ECO:0000256" key="3">
    <source>
        <dbReference type="ARBA" id="ARBA00022989"/>
    </source>
</evidence>
<evidence type="ECO:0000313" key="7">
    <source>
        <dbReference type="EMBL" id="RLN59814.1"/>
    </source>
</evidence>
<dbReference type="EMBL" id="MBAD02000140">
    <property type="protein sequence ID" value="RLN71124.1"/>
    <property type="molecule type" value="Genomic_DNA"/>
</dbReference>
<keyword evidence="2 6" id="KW-0812">Transmembrane</keyword>
<evidence type="ECO:0000256" key="2">
    <source>
        <dbReference type="ARBA" id="ARBA00022692"/>
    </source>
</evidence>
<evidence type="ECO:0000256" key="6">
    <source>
        <dbReference type="SAM" id="Phobius"/>
    </source>
</evidence>
<dbReference type="EMBL" id="MBDO02000210">
    <property type="protein sequence ID" value="RLN59814.1"/>
    <property type="molecule type" value="Genomic_DNA"/>
</dbReference>
<dbReference type="OrthoDB" id="7933078at2759"/>
<feature type="transmembrane region" description="Helical" evidence="6">
    <location>
        <begin position="211"/>
        <end position="230"/>
    </location>
</feature>
<feature type="region of interest" description="Disordered" evidence="5">
    <location>
        <begin position="410"/>
        <end position="433"/>
    </location>
</feature>
<evidence type="ECO:0000256" key="1">
    <source>
        <dbReference type="ARBA" id="ARBA00004141"/>
    </source>
</evidence>
<dbReference type="AlphaFoldDB" id="A0A3F2RM55"/>
<dbReference type="PANTHER" id="PTHR23291:SF50">
    <property type="entry name" value="PROTEIN LIFEGUARD 4"/>
    <property type="match status" value="1"/>
</dbReference>
<feature type="compositionally biased region" description="Basic and acidic residues" evidence="5">
    <location>
        <begin position="19"/>
        <end position="35"/>
    </location>
</feature>
<keyword evidence="3 6" id="KW-1133">Transmembrane helix</keyword>
<dbReference type="Proteomes" id="UP000284657">
    <property type="component" value="Unassembled WGS sequence"/>
</dbReference>
<comment type="caution">
    <text evidence="7">The sequence shown here is derived from an EMBL/GenBank/DDBJ whole genome shotgun (WGS) entry which is preliminary data.</text>
</comment>
<evidence type="ECO:0000256" key="4">
    <source>
        <dbReference type="ARBA" id="ARBA00023136"/>
    </source>
</evidence>
<gene>
    <name evidence="8" type="ORF">BBJ29_006338</name>
    <name evidence="7" type="ORF">BBP00_00006301</name>
</gene>
<name>A0A3F2RM55_9STRA</name>
<evidence type="ECO:0000256" key="5">
    <source>
        <dbReference type="SAM" id="MobiDB-lite"/>
    </source>
</evidence>
<dbReference type="InterPro" id="IPR006214">
    <property type="entry name" value="Bax_inhibitor_1-related"/>
</dbReference>
<organism evidence="7 9">
    <name type="scientific">Phytophthora kernoviae</name>
    <dbReference type="NCBI Taxonomy" id="325452"/>
    <lineage>
        <taxon>Eukaryota</taxon>
        <taxon>Sar</taxon>
        <taxon>Stramenopiles</taxon>
        <taxon>Oomycota</taxon>
        <taxon>Peronosporomycetes</taxon>
        <taxon>Peronosporales</taxon>
        <taxon>Peronosporaceae</taxon>
        <taxon>Phytophthora</taxon>
    </lineage>
</organism>
<feature type="transmembrane region" description="Helical" evidence="6">
    <location>
        <begin position="237"/>
        <end position="254"/>
    </location>
</feature>